<protein>
    <recommendedName>
        <fullName evidence="3">DUF2007 domain-containing protein</fullName>
    </recommendedName>
</protein>
<accession>A0ABW5XUM2</accession>
<proteinExistence type="predicted"/>
<gene>
    <name evidence="1" type="ORF">ACFSYC_18245</name>
</gene>
<evidence type="ECO:0000313" key="2">
    <source>
        <dbReference type="Proteomes" id="UP001597601"/>
    </source>
</evidence>
<dbReference type="RefSeq" id="WP_377130285.1">
    <property type="nucleotide sequence ID" value="NZ_JBHUHN010000001.1"/>
</dbReference>
<evidence type="ECO:0008006" key="3">
    <source>
        <dbReference type="Google" id="ProtNLM"/>
    </source>
</evidence>
<reference evidence="2" key="1">
    <citation type="journal article" date="2019" name="Int. J. Syst. Evol. Microbiol.">
        <title>The Global Catalogue of Microorganisms (GCM) 10K type strain sequencing project: providing services to taxonomists for standard genome sequencing and annotation.</title>
        <authorList>
            <consortium name="The Broad Institute Genomics Platform"/>
            <consortium name="The Broad Institute Genome Sequencing Center for Infectious Disease"/>
            <person name="Wu L."/>
            <person name="Ma J."/>
        </authorList>
    </citation>
    <scope>NUCLEOTIDE SEQUENCE [LARGE SCALE GENOMIC DNA]</scope>
    <source>
        <strain evidence="2">KCTC 52232</strain>
    </source>
</reference>
<evidence type="ECO:0000313" key="1">
    <source>
        <dbReference type="EMBL" id="MFD2866643.1"/>
    </source>
</evidence>
<dbReference type="Proteomes" id="UP001597601">
    <property type="component" value="Unassembled WGS sequence"/>
</dbReference>
<dbReference type="Gene3D" id="3.40.50.20">
    <property type="match status" value="1"/>
</dbReference>
<organism evidence="1 2">
    <name type="scientific">Mucilaginibacter antarcticus</name>
    <dbReference type="NCBI Taxonomy" id="1855725"/>
    <lineage>
        <taxon>Bacteria</taxon>
        <taxon>Pseudomonadati</taxon>
        <taxon>Bacteroidota</taxon>
        <taxon>Sphingobacteriia</taxon>
        <taxon>Sphingobacteriales</taxon>
        <taxon>Sphingobacteriaceae</taxon>
        <taxon>Mucilaginibacter</taxon>
    </lineage>
</organism>
<sequence>MNILITSALSARAHQVKARLTANNILLGDYNDVPAFMLTQGKMIKLPSPQSSSFAHQMLTLCLDNAIEVLYLLDVAEAEALNESEQLFLEYNIEINTDEI</sequence>
<name>A0ABW5XUM2_9SPHI</name>
<keyword evidence="2" id="KW-1185">Reference proteome</keyword>
<comment type="caution">
    <text evidence="1">The sequence shown here is derived from an EMBL/GenBank/DDBJ whole genome shotgun (WGS) entry which is preliminary data.</text>
</comment>
<dbReference type="EMBL" id="JBHUON010000030">
    <property type="protein sequence ID" value="MFD2866643.1"/>
    <property type="molecule type" value="Genomic_DNA"/>
</dbReference>